<dbReference type="GO" id="GO:0003341">
    <property type="term" value="P:cilium movement"/>
    <property type="evidence" value="ECO:0007669"/>
    <property type="project" value="TreeGrafter"/>
</dbReference>
<dbReference type="GO" id="GO:0005930">
    <property type="term" value="C:axoneme"/>
    <property type="evidence" value="ECO:0007669"/>
    <property type="project" value="TreeGrafter"/>
</dbReference>
<gene>
    <name evidence="2" type="ORF">PXEA_LOCUS32524</name>
</gene>
<dbReference type="InterPro" id="IPR033305">
    <property type="entry name" value="Hydin-like"/>
</dbReference>
<name>A0A448XKV8_9PLAT</name>
<organism evidence="2 3">
    <name type="scientific">Protopolystoma xenopodis</name>
    <dbReference type="NCBI Taxonomy" id="117903"/>
    <lineage>
        <taxon>Eukaryota</taxon>
        <taxon>Metazoa</taxon>
        <taxon>Spiralia</taxon>
        <taxon>Lophotrochozoa</taxon>
        <taxon>Platyhelminthes</taxon>
        <taxon>Monogenea</taxon>
        <taxon>Polyopisthocotylea</taxon>
        <taxon>Polystomatidea</taxon>
        <taxon>Polystomatidae</taxon>
        <taxon>Protopolystoma</taxon>
    </lineage>
</organism>
<evidence type="ECO:0000313" key="3">
    <source>
        <dbReference type="Proteomes" id="UP000784294"/>
    </source>
</evidence>
<feature type="compositionally biased region" description="Basic and acidic residues" evidence="1">
    <location>
        <begin position="189"/>
        <end position="200"/>
    </location>
</feature>
<dbReference type="PANTHER" id="PTHR23053">
    <property type="entry name" value="DLEC1 DELETED IN LUNG AND ESOPHAGEAL CANCER 1"/>
    <property type="match status" value="1"/>
</dbReference>
<dbReference type="GO" id="GO:1904158">
    <property type="term" value="P:axonemal central apparatus assembly"/>
    <property type="evidence" value="ECO:0007669"/>
    <property type="project" value="TreeGrafter"/>
</dbReference>
<dbReference type="Proteomes" id="UP000784294">
    <property type="component" value="Unassembled WGS sequence"/>
</dbReference>
<protein>
    <submittedName>
        <fullName evidence="2">Uncharacterized protein</fullName>
    </submittedName>
</protein>
<accession>A0A448XKV8</accession>
<dbReference type="PANTHER" id="PTHR23053:SF0">
    <property type="entry name" value="HYDROCEPHALUS-INDUCING PROTEIN HOMOLOG"/>
    <property type="match status" value="1"/>
</dbReference>
<reference evidence="2" key="1">
    <citation type="submission" date="2018-11" db="EMBL/GenBank/DDBJ databases">
        <authorList>
            <consortium name="Pathogen Informatics"/>
        </authorList>
    </citation>
    <scope>NUCLEOTIDE SEQUENCE</scope>
</reference>
<feature type="region of interest" description="Disordered" evidence="1">
    <location>
        <begin position="185"/>
        <end position="212"/>
    </location>
</feature>
<keyword evidence="3" id="KW-1185">Reference proteome</keyword>
<evidence type="ECO:0000256" key="1">
    <source>
        <dbReference type="SAM" id="MobiDB-lite"/>
    </source>
</evidence>
<comment type="caution">
    <text evidence="2">The sequence shown here is derived from an EMBL/GenBank/DDBJ whole genome shotgun (WGS) entry which is preliminary data.</text>
</comment>
<proteinExistence type="predicted"/>
<dbReference type="EMBL" id="CAAALY010260029">
    <property type="protein sequence ID" value="VEL39084.1"/>
    <property type="molecule type" value="Genomic_DNA"/>
</dbReference>
<dbReference type="AlphaFoldDB" id="A0A448XKV8"/>
<sequence>MCNFNLLCQVQRRSKPLMLNVKAEAYTMRPLAWLDRELEEASATVVGNAFALSSMVSFSPLYLPFASGESQSKGLVPLLLYCPGTSFSSAADDCVSRLTASMSAGQISLQSLGHPDQCLGFGRMEPGEQHERRVVLANLGRFTFSYLWLLTPRLPQRQDNEMTTGGQTLSKMSYRLAQTVIKKGSNLARNEESGEEKPEVSDASETDAQLPGLWMEPSEGRLAPGERVTCVAKLQVPKRLLHLSTSSTCTSAAVLGTNKSNNADTHNCDSKQTLKKCREVSRCDPSLSNGLGTRPLSQRRRLCLDGLIAAYLAISDGPVFGMPVSAEIVNPPVHFSTRRIDFGFQLVSLGPGFEPAWHSFWLVNTSQTHSVSIECLPSEKEEEDEPVFKQSLLPTVLQPQPEASALDDLVRTRQPGDAKTVGYCQAVCITFSPSRRGQFSETYLYEVNGAAIYSVEVTGFGVEPKFDIELGPLVVGKMGTTYSRLQSTSKVSVKQGISQVLMSGTGNSRSCLQGPIDLGQPQLGQEACRLVNLVNRSAAQLLLLGQGVVIMPSRPDLMPSVSREPAVLEARLSQKETDKR</sequence>
<evidence type="ECO:0000313" key="2">
    <source>
        <dbReference type="EMBL" id="VEL39084.1"/>
    </source>
</evidence>